<dbReference type="PRINTS" id="PR00455">
    <property type="entry name" value="HTHTETR"/>
</dbReference>
<dbReference type="PANTHER" id="PTHR43479:SF11">
    <property type="entry name" value="ACREF_ENVCD OPERON REPRESSOR-RELATED"/>
    <property type="match status" value="1"/>
</dbReference>
<accession>A0A1H6BW19</accession>
<feature type="domain" description="HTH tetR-type" evidence="5">
    <location>
        <begin position="9"/>
        <end position="69"/>
    </location>
</feature>
<dbReference type="OrthoDB" id="594604at2"/>
<evidence type="ECO:0000256" key="1">
    <source>
        <dbReference type="ARBA" id="ARBA00023015"/>
    </source>
</evidence>
<dbReference type="Pfam" id="PF00440">
    <property type="entry name" value="TetR_N"/>
    <property type="match status" value="1"/>
</dbReference>
<evidence type="ECO:0000313" key="6">
    <source>
        <dbReference type="EMBL" id="SEG64908.1"/>
    </source>
</evidence>
<dbReference type="RefSeq" id="WP_103907419.1">
    <property type="nucleotide sequence ID" value="NZ_CP049246.1"/>
</dbReference>
<dbReference type="PANTHER" id="PTHR43479">
    <property type="entry name" value="ACREF/ENVCD OPERON REPRESSOR-RELATED"/>
    <property type="match status" value="1"/>
</dbReference>
<dbReference type="Proteomes" id="UP000236731">
    <property type="component" value="Unassembled WGS sequence"/>
</dbReference>
<proteinExistence type="predicted"/>
<keyword evidence="7" id="KW-1185">Reference proteome</keyword>
<dbReference type="InterPro" id="IPR009057">
    <property type="entry name" value="Homeodomain-like_sf"/>
</dbReference>
<sequence length="209" mass="24210">MTKQVKHKEDLRTVILEAAKQLFVQEGFEATSIRKIAKVIGFSPTTIYLYYKDKSDIVYALHQVGFGMLRDRLEPLMAVEDPFERLKACGRNYIRLAFEHPEYYQVMFMLKEPITFLQDEKAVNKWPEGEQVLAFLKMTIEECQALGYFKGQNPFYTTIQCWATVHGLVALNITDHLSCIQEIFGMQESVEELIYESFKTLITLVSTAK</sequence>
<dbReference type="AlphaFoldDB" id="A0A1H6BW19"/>
<evidence type="ECO:0000256" key="3">
    <source>
        <dbReference type="ARBA" id="ARBA00023163"/>
    </source>
</evidence>
<dbReference type="InterPro" id="IPR025996">
    <property type="entry name" value="MT1864/Rv1816-like_C"/>
</dbReference>
<name>A0A1H6BW19_9SPHI</name>
<keyword evidence="1" id="KW-0805">Transcription regulation</keyword>
<dbReference type="InterPro" id="IPR050624">
    <property type="entry name" value="HTH-type_Tx_Regulator"/>
</dbReference>
<evidence type="ECO:0000256" key="2">
    <source>
        <dbReference type="ARBA" id="ARBA00023125"/>
    </source>
</evidence>
<dbReference type="InterPro" id="IPR001647">
    <property type="entry name" value="HTH_TetR"/>
</dbReference>
<gene>
    <name evidence="6" type="ORF">SAMN05421877_11212</name>
</gene>
<dbReference type="EMBL" id="FNUT01000012">
    <property type="protein sequence ID" value="SEG64908.1"/>
    <property type="molecule type" value="Genomic_DNA"/>
</dbReference>
<keyword evidence="3" id="KW-0804">Transcription</keyword>
<dbReference type="GO" id="GO:0003677">
    <property type="term" value="F:DNA binding"/>
    <property type="evidence" value="ECO:0007669"/>
    <property type="project" value="UniProtKB-UniRule"/>
</dbReference>
<evidence type="ECO:0000313" key="7">
    <source>
        <dbReference type="Proteomes" id="UP000236731"/>
    </source>
</evidence>
<dbReference type="PROSITE" id="PS50977">
    <property type="entry name" value="HTH_TETR_2"/>
    <property type="match status" value="1"/>
</dbReference>
<evidence type="ECO:0000256" key="4">
    <source>
        <dbReference type="PROSITE-ProRule" id="PRU00335"/>
    </source>
</evidence>
<dbReference type="Pfam" id="PF13305">
    <property type="entry name" value="TetR_C_33"/>
    <property type="match status" value="1"/>
</dbReference>
<dbReference type="Gene3D" id="1.10.357.10">
    <property type="entry name" value="Tetracycline Repressor, domain 2"/>
    <property type="match status" value="1"/>
</dbReference>
<feature type="DNA-binding region" description="H-T-H motif" evidence="4">
    <location>
        <begin position="32"/>
        <end position="51"/>
    </location>
</feature>
<dbReference type="SUPFAM" id="SSF46689">
    <property type="entry name" value="Homeodomain-like"/>
    <property type="match status" value="1"/>
</dbReference>
<organism evidence="6 7">
    <name type="scientific">Sphingobacterium lactis</name>
    <dbReference type="NCBI Taxonomy" id="797291"/>
    <lineage>
        <taxon>Bacteria</taxon>
        <taxon>Pseudomonadati</taxon>
        <taxon>Bacteroidota</taxon>
        <taxon>Sphingobacteriia</taxon>
        <taxon>Sphingobacteriales</taxon>
        <taxon>Sphingobacteriaceae</taxon>
        <taxon>Sphingobacterium</taxon>
    </lineage>
</organism>
<keyword evidence="2 4" id="KW-0238">DNA-binding</keyword>
<dbReference type="InterPro" id="IPR036271">
    <property type="entry name" value="Tet_transcr_reg_TetR-rel_C_sf"/>
</dbReference>
<dbReference type="SUPFAM" id="SSF48498">
    <property type="entry name" value="Tetracyclin repressor-like, C-terminal domain"/>
    <property type="match status" value="1"/>
</dbReference>
<evidence type="ECO:0000259" key="5">
    <source>
        <dbReference type="PROSITE" id="PS50977"/>
    </source>
</evidence>
<protein>
    <submittedName>
        <fullName evidence="6">DNA-binding transcriptional regulator, AcrR family</fullName>
    </submittedName>
</protein>
<reference evidence="7" key="1">
    <citation type="submission" date="2016-10" db="EMBL/GenBank/DDBJ databases">
        <authorList>
            <person name="Varghese N."/>
            <person name="Submissions S."/>
        </authorList>
    </citation>
    <scope>NUCLEOTIDE SEQUENCE [LARGE SCALE GENOMIC DNA]</scope>
    <source>
        <strain evidence="7">DSM 22361</strain>
    </source>
</reference>